<evidence type="ECO:0000313" key="7">
    <source>
        <dbReference type="Proteomes" id="UP000887575"/>
    </source>
</evidence>
<evidence type="ECO:0008006" key="9">
    <source>
        <dbReference type="Google" id="ProtNLM"/>
    </source>
</evidence>
<feature type="region of interest" description="Disordered" evidence="5">
    <location>
        <begin position="466"/>
        <end position="517"/>
    </location>
</feature>
<dbReference type="GO" id="GO:0016020">
    <property type="term" value="C:membrane"/>
    <property type="evidence" value="ECO:0007669"/>
    <property type="project" value="UniProtKB-SubCell"/>
</dbReference>
<dbReference type="Proteomes" id="UP000887575">
    <property type="component" value="Unassembled WGS sequence"/>
</dbReference>
<dbReference type="PANTHER" id="PTHR24064">
    <property type="entry name" value="SOLUTE CARRIER FAMILY 22 MEMBER"/>
    <property type="match status" value="1"/>
</dbReference>
<name>A0AAF3FRG2_9BILA</name>
<keyword evidence="7" id="KW-1185">Reference proteome</keyword>
<keyword evidence="2 6" id="KW-0812">Transmembrane</keyword>
<evidence type="ECO:0000256" key="2">
    <source>
        <dbReference type="ARBA" id="ARBA00022692"/>
    </source>
</evidence>
<evidence type="ECO:0000256" key="6">
    <source>
        <dbReference type="SAM" id="Phobius"/>
    </source>
</evidence>
<organism evidence="7 8">
    <name type="scientific">Mesorhabditis belari</name>
    <dbReference type="NCBI Taxonomy" id="2138241"/>
    <lineage>
        <taxon>Eukaryota</taxon>
        <taxon>Metazoa</taxon>
        <taxon>Ecdysozoa</taxon>
        <taxon>Nematoda</taxon>
        <taxon>Chromadorea</taxon>
        <taxon>Rhabditida</taxon>
        <taxon>Rhabditina</taxon>
        <taxon>Rhabditomorpha</taxon>
        <taxon>Rhabditoidea</taxon>
        <taxon>Rhabditidae</taxon>
        <taxon>Mesorhabditinae</taxon>
        <taxon>Mesorhabditis</taxon>
    </lineage>
</organism>
<keyword evidence="4 6" id="KW-0472">Membrane</keyword>
<protein>
    <recommendedName>
        <fullName evidence="9">Major facilitator superfamily (MFS) profile domain-containing protein</fullName>
    </recommendedName>
</protein>
<comment type="subcellular location">
    <subcellularLocation>
        <location evidence="1">Membrane</location>
        <topology evidence="1">Multi-pass membrane protein</topology>
    </subcellularLocation>
</comment>
<dbReference type="Pfam" id="PF00083">
    <property type="entry name" value="Sugar_tr"/>
    <property type="match status" value="1"/>
</dbReference>
<accession>A0AAF3FRG2</accession>
<dbReference type="WBParaSite" id="MBELARI_LOCUS9833">
    <property type="protein sequence ID" value="MBELARI_LOCUS9833"/>
    <property type="gene ID" value="MBELARI_LOCUS9833"/>
</dbReference>
<dbReference type="InterPro" id="IPR036259">
    <property type="entry name" value="MFS_trans_sf"/>
</dbReference>
<proteinExistence type="predicted"/>
<evidence type="ECO:0000256" key="4">
    <source>
        <dbReference type="ARBA" id="ARBA00023136"/>
    </source>
</evidence>
<evidence type="ECO:0000256" key="3">
    <source>
        <dbReference type="ARBA" id="ARBA00022989"/>
    </source>
</evidence>
<feature type="transmembrane region" description="Helical" evidence="6">
    <location>
        <begin position="321"/>
        <end position="343"/>
    </location>
</feature>
<sequence>MPHANGTIVSQKMASLDYNQNDSEIPMLIGFFLMNGVCVGMVSKMIRTKDMGQLKTEVMEEVQIERQPMNGGKIAGFGGANGSLQMTDRPIIRETLVTVENLEEPTVLVHTPVDEITESTPLQHSQSYREKQNPNIKKERRASFIPVVEKEMAEHGEPSPSSLIRTNLLESVSTSFRDLVPALPAIFWVVGYLMAGVFKLFIANWRWLYFAISIPGVLTIPLIWYTPESIHWLITNKKHAGVKKYITAANRVNRHQLSLSSCKLSDEEISLDEKPKRTMLDCFQHKGLFIQLCLNSWVYIVMSGTYWALSLFSTELSDEKMTGFFLSGFVELPAGILGTWLMVVFSRKAVSFWSLFLTGVSLLLATYLPGSKNFLMIFPLAGKCFNSIAWGVQPLILSELAPTTVRNAFSGVVSFLGDIGSVIAPYLKRLEAVHASAPNLLIAVTSFIAAFCILLMPETKDKKLPEDLDAFDPGPLGRFLEKREKEKTKKTKSNGKDIEAPMLEAIPEESSSQENTN</sequence>
<evidence type="ECO:0000313" key="8">
    <source>
        <dbReference type="WBParaSite" id="MBELARI_LOCUS9833"/>
    </source>
</evidence>
<feature type="transmembrane region" description="Helical" evidence="6">
    <location>
        <begin position="207"/>
        <end position="225"/>
    </location>
</feature>
<dbReference type="SUPFAM" id="SSF103473">
    <property type="entry name" value="MFS general substrate transporter"/>
    <property type="match status" value="1"/>
</dbReference>
<dbReference type="InterPro" id="IPR005828">
    <property type="entry name" value="MFS_sugar_transport-like"/>
</dbReference>
<keyword evidence="3 6" id="KW-1133">Transmembrane helix</keyword>
<evidence type="ECO:0000256" key="5">
    <source>
        <dbReference type="SAM" id="MobiDB-lite"/>
    </source>
</evidence>
<feature type="transmembrane region" description="Helical" evidence="6">
    <location>
        <begin position="350"/>
        <end position="368"/>
    </location>
</feature>
<reference evidence="8" key="1">
    <citation type="submission" date="2024-02" db="UniProtKB">
        <authorList>
            <consortium name="WormBaseParasite"/>
        </authorList>
    </citation>
    <scope>IDENTIFICATION</scope>
</reference>
<feature type="transmembrane region" description="Helical" evidence="6">
    <location>
        <begin position="439"/>
        <end position="456"/>
    </location>
</feature>
<evidence type="ECO:0000256" key="1">
    <source>
        <dbReference type="ARBA" id="ARBA00004141"/>
    </source>
</evidence>
<dbReference type="AlphaFoldDB" id="A0AAF3FRG2"/>
<feature type="transmembrane region" description="Helical" evidence="6">
    <location>
        <begin position="287"/>
        <end position="309"/>
    </location>
</feature>
<dbReference type="Gene3D" id="1.20.1250.20">
    <property type="entry name" value="MFS general substrate transporter like domains"/>
    <property type="match status" value="1"/>
</dbReference>
<feature type="transmembrane region" description="Helical" evidence="6">
    <location>
        <begin position="179"/>
        <end position="201"/>
    </location>
</feature>
<dbReference type="GO" id="GO:0022857">
    <property type="term" value="F:transmembrane transporter activity"/>
    <property type="evidence" value="ECO:0007669"/>
    <property type="project" value="InterPro"/>
</dbReference>
<feature type="transmembrane region" description="Helical" evidence="6">
    <location>
        <begin position="25"/>
        <end position="46"/>
    </location>
</feature>